<name>A0ABD3LY02_9STRA</name>
<protein>
    <recommendedName>
        <fullName evidence="7">WD40 repeat-like protein</fullName>
    </recommendedName>
</protein>
<keyword evidence="6" id="KW-1185">Reference proteome</keyword>
<dbReference type="PROSITE" id="PS50082">
    <property type="entry name" value="WD_REPEATS_2"/>
    <property type="match status" value="1"/>
</dbReference>
<sequence length="525" mass="55196">MKTITPHRTVVTSFSSSSVQGNNDEYYNSGEYILSIASSSSGSSSTSTHPHTASSSSSEDCFIAAALSDKSIAFYDASLSSINGNGATMQRIERAHDGPISEIEFFPSSSSTSSTSLISAGQDGFVKVWDLRCRLNTGGSGSNLSKSSLSMRLALPNEKALCISLGYGGTLAAVGTDKARISFFDLRYASSTTNNDQCRSGALLASYVDAHTEEVTKVRFQTSITSSSSATTKTSSVDRGKTILASASEDGLIAIHDPSQPTEDAALLSVLNIGIPTRNIGFFGPNYEGIYALTGSESMSVHHWDSGQRICDVGGGMGLRDVLSEAVVKLMSNNDDDNNMKRATMSDHDDDGNNIIEYLVGCTWAPQVPSSSSLSMPSSPMSSASSFPALHLLAGNSDGDGYLFQVDADRITPLMHLKGGHKGCIRDFSWMEYNNNGGNGGNGMNGRVLVTGGEDSRLCEWDVYGTTGVDGGGDSIHHRGSRGGEGGGPIMSGRGGRSNLDNSNDKHNGGSAVGRKGKKKFGSPY</sequence>
<dbReference type="InterPro" id="IPR039328">
    <property type="entry name" value="WDR89"/>
</dbReference>
<dbReference type="Proteomes" id="UP001530293">
    <property type="component" value="Unassembled WGS sequence"/>
</dbReference>
<evidence type="ECO:0008006" key="7">
    <source>
        <dbReference type="Google" id="ProtNLM"/>
    </source>
</evidence>
<proteinExistence type="predicted"/>
<dbReference type="InterPro" id="IPR019775">
    <property type="entry name" value="WD40_repeat_CS"/>
</dbReference>
<evidence type="ECO:0000256" key="3">
    <source>
        <dbReference type="PROSITE-ProRule" id="PRU00221"/>
    </source>
</evidence>
<evidence type="ECO:0000256" key="2">
    <source>
        <dbReference type="ARBA" id="ARBA00022737"/>
    </source>
</evidence>
<feature type="compositionally biased region" description="Gly residues" evidence="4">
    <location>
        <begin position="483"/>
        <end position="496"/>
    </location>
</feature>
<dbReference type="PANTHER" id="PTHR22889">
    <property type="entry name" value="WD REPEAT-CONTAINING PROTEIN 89"/>
    <property type="match status" value="1"/>
</dbReference>
<dbReference type="SMART" id="SM00320">
    <property type="entry name" value="WD40"/>
    <property type="match status" value="4"/>
</dbReference>
<evidence type="ECO:0000256" key="4">
    <source>
        <dbReference type="SAM" id="MobiDB-lite"/>
    </source>
</evidence>
<dbReference type="PROSITE" id="PS00678">
    <property type="entry name" value="WD_REPEATS_1"/>
    <property type="match status" value="1"/>
</dbReference>
<dbReference type="InterPro" id="IPR015943">
    <property type="entry name" value="WD40/YVTN_repeat-like_dom_sf"/>
</dbReference>
<reference evidence="5 6" key="1">
    <citation type="submission" date="2024-10" db="EMBL/GenBank/DDBJ databases">
        <title>Updated reference genomes for cyclostephanoid diatoms.</title>
        <authorList>
            <person name="Roberts W.R."/>
            <person name="Alverson A.J."/>
        </authorList>
    </citation>
    <scope>NUCLEOTIDE SEQUENCE [LARGE SCALE GENOMIC DNA]</scope>
    <source>
        <strain evidence="5 6">AJA232-27</strain>
    </source>
</reference>
<keyword evidence="1 3" id="KW-0853">WD repeat</keyword>
<evidence type="ECO:0000313" key="6">
    <source>
        <dbReference type="Proteomes" id="UP001530293"/>
    </source>
</evidence>
<dbReference type="EMBL" id="JALLBG020000300">
    <property type="protein sequence ID" value="KAL3756619.1"/>
    <property type="molecule type" value="Genomic_DNA"/>
</dbReference>
<keyword evidence="2" id="KW-0677">Repeat</keyword>
<dbReference type="Gene3D" id="2.130.10.10">
    <property type="entry name" value="YVTN repeat-like/Quinoprotein amine dehydrogenase"/>
    <property type="match status" value="2"/>
</dbReference>
<dbReference type="InterPro" id="IPR001680">
    <property type="entry name" value="WD40_rpt"/>
</dbReference>
<feature type="repeat" description="WD" evidence="3">
    <location>
        <begin position="93"/>
        <end position="132"/>
    </location>
</feature>
<comment type="caution">
    <text evidence="5">The sequence shown here is derived from an EMBL/GenBank/DDBJ whole genome shotgun (WGS) entry which is preliminary data.</text>
</comment>
<accession>A0ABD3LY02</accession>
<feature type="compositionally biased region" description="Basic residues" evidence="4">
    <location>
        <begin position="515"/>
        <end position="525"/>
    </location>
</feature>
<feature type="region of interest" description="Disordered" evidence="4">
    <location>
        <begin position="470"/>
        <end position="525"/>
    </location>
</feature>
<dbReference type="SUPFAM" id="SSF50978">
    <property type="entry name" value="WD40 repeat-like"/>
    <property type="match status" value="1"/>
</dbReference>
<evidence type="ECO:0000313" key="5">
    <source>
        <dbReference type="EMBL" id="KAL3756619.1"/>
    </source>
</evidence>
<dbReference type="InterPro" id="IPR036322">
    <property type="entry name" value="WD40_repeat_dom_sf"/>
</dbReference>
<gene>
    <name evidence="5" type="ORF">ACHAWU_005847</name>
</gene>
<organism evidence="5 6">
    <name type="scientific">Discostella pseudostelligera</name>
    <dbReference type="NCBI Taxonomy" id="259834"/>
    <lineage>
        <taxon>Eukaryota</taxon>
        <taxon>Sar</taxon>
        <taxon>Stramenopiles</taxon>
        <taxon>Ochrophyta</taxon>
        <taxon>Bacillariophyta</taxon>
        <taxon>Coscinodiscophyceae</taxon>
        <taxon>Thalassiosirophycidae</taxon>
        <taxon>Stephanodiscales</taxon>
        <taxon>Stephanodiscaceae</taxon>
        <taxon>Discostella</taxon>
    </lineage>
</organism>
<dbReference type="PROSITE" id="PS50294">
    <property type="entry name" value="WD_REPEATS_REGION"/>
    <property type="match status" value="1"/>
</dbReference>
<dbReference type="PANTHER" id="PTHR22889:SF0">
    <property type="entry name" value="WD REPEAT-CONTAINING PROTEIN 89"/>
    <property type="match status" value="1"/>
</dbReference>
<dbReference type="Pfam" id="PF00400">
    <property type="entry name" value="WD40"/>
    <property type="match status" value="1"/>
</dbReference>
<evidence type="ECO:0000256" key="1">
    <source>
        <dbReference type="ARBA" id="ARBA00022574"/>
    </source>
</evidence>
<dbReference type="AlphaFoldDB" id="A0ABD3LY02"/>